<reference evidence="2" key="1">
    <citation type="journal article" date="2022" name="bioRxiv">
        <title>Sequencing and chromosome-scale assembly of the giantPleurodeles waltlgenome.</title>
        <authorList>
            <person name="Brown T."/>
            <person name="Elewa A."/>
            <person name="Iarovenko S."/>
            <person name="Subramanian E."/>
            <person name="Araus A.J."/>
            <person name="Petzold A."/>
            <person name="Susuki M."/>
            <person name="Suzuki K.-i.T."/>
            <person name="Hayashi T."/>
            <person name="Toyoda A."/>
            <person name="Oliveira C."/>
            <person name="Osipova E."/>
            <person name="Leigh N.D."/>
            <person name="Simon A."/>
            <person name="Yun M.H."/>
        </authorList>
    </citation>
    <scope>NUCLEOTIDE SEQUENCE</scope>
    <source>
        <strain evidence="2">20211129_DDA</strain>
        <tissue evidence="2">Liver</tissue>
    </source>
</reference>
<feature type="compositionally biased region" description="Polar residues" evidence="1">
    <location>
        <begin position="132"/>
        <end position="149"/>
    </location>
</feature>
<evidence type="ECO:0000313" key="2">
    <source>
        <dbReference type="EMBL" id="KAJ1151435.1"/>
    </source>
</evidence>
<feature type="region of interest" description="Disordered" evidence="1">
    <location>
        <begin position="27"/>
        <end position="73"/>
    </location>
</feature>
<dbReference type="AlphaFoldDB" id="A0AAV7RIX1"/>
<protein>
    <submittedName>
        <fullName evidence="2">Uncharacterized protein</fullName>
    </submittedName>
</protein>
<dbReference type="EMBL" id="JANPWB010000009">
    <property type="protein sequence ID" value="KAJ1151435.1"/>
    <property type="molecule type" value="Genomic_DNA"/>
</dbReference>
<accession>A0AAV7RIX1</accession>
<comment type="caution">
    <text evidence="2">The sequence shown here is derived from an EMBL/GenBank/DDBJ whole genome shotgun (WGS) entry which is preliminary data.</text>
</comment>
<feature type="region of interest" description="Disordered" evidence="1">
    <location>
        <begin position="104"/>
        <end position="149"/>
    </location>
</feature>
<feature type="compositionally biased region" description="Polar residues" evidence="1">
    <location>
        <begin position="63"/>
        <end position="72"/>
    </location>
</feature>
<evidence type="ECO:0000313" key="3">
    <source>
        <dbReference type="Proteomes" id="UP001066276"/>
    </source>
</evidence>
<name>A0AAV7RIX1_PLEWA</name>
<dbReference type="Proteomes" id="UP001066276">
    <property type="component" value="Chromosome 5"/>
</dbReference>
<keyword evidence="3" id="KW-1185">Reference proteome</keyword>
<sequence length="149" mass="15721">MATIPNPGAGSPAVTKFFLFRHEGNEKSQYPARGAWPAADEAARQARRSGDLERGPPNPEVIETQNRTSDGASSIRRLAAYLGALSEGIERQQGEIQSLKIAAERKQNGGSDSALKRSGALPAGEREDASETAVTVSGGSDQDSGWDTP</sequence>
<gene>
    <name evidence="2" type="ORF">NDU88_004216</name>
</gene>
<organism evidence="2 3">
    <name type="scientific">Pleurodeles waltl</name>
    <name type="common">Iberian ribbed newt</name>
    <dbReference type="NCBI Taxonomy" id="8319"/>
    <lineage>
        <taxon>Eukaryota</taxon>
        <taxon>Metazoa</taxon>
        <taxon>Chordata</taxon>
        <taxon>Craniata</taxon>
        <taxon>Vertebrata</taxon>
        <taxon>Euteleostomi</taxon>
        <taxon>Amphibia</taxon>
        <taxon>Batrachia</taxon>
        <taxon>Caudata</taxon>
        <taxon>Salamandroidea</taxon>
        <taxon>Salamandridae</taxon>
        <taxon>Pleurodelinae</taxon>
        <taxon>Pleurodeles</taxon>
    </lineage>
</organism>
<proteinExistence type="predicted"/>
<evidence type="ECO:0000256" key="1">
    <source>
        <dbReference type="SAM" id="MobiDB-lite"/>
    </source>
</evidence>
<feature type="compositionally biased region" description="Basic and acidic residues" evidence="1">
    <location>
        <begin position="41"/>
        <end position="54"/>
    </location>
</feature>